<evidence type="ECO:0000313" key="2">
    <source>
        <dbReference type="EMBL" id="NMH85887.1"/>
    </source>
</evidence>
<evidence type="ECO:0000313" key="3">
    <source>
        <dbReference type="Proteomes" id="UP000746690"/>
    </source>
</evidence>
<dbReference type="InterPro" id="IPR036770">
    <property type="entry name" value="Ankyrin_rpt-contain_sf"/>
</dbReference>
<name>A0ABX1RQQ3_9FLAO</name>
<reference evidence="2 3" key="1">
    <citation type="submission" date="2020-04" db="EMBL/GenBank/DDBJ databases">
        <title>A Flavivirga sp. nov.</title>
        <authorList>
            <person name="Sun X."/>
        </authorList>
    </citation>
    <scope>NUCLEOTIDE SEQUENCE [LARGE SCALE GENOMIC DNA]</scope>
    <source>
        <strain evidence="2 3">Y03</strain>
    </source>
</reference>
<dbReference type="PROSITE" id="PS50297">
    <property type="entry name" value="ANK_REP_REGION"/>
    <property type="match status" value="1"/>
</dbReference>
<dbReference type="EMBL" id="JABBHF010000001">
    <property type="protein sequence ID" value="NMH85887.1"/>
    <property type="molecule type" value="Genomic_DNA"/>
</dbReference>
<dbReference type="InterPro" id="IPR002110">
    <property type="entry name" value="Ankyrin_rpt"/>
</dbReference>
<feature type="repeat" description="ANK" evidence="1">
    <location>
        <begin position="315"/>
        <end position="353"/>
    </location>
</feature>
<comment type="caution">
    <text evidence="2">The sequence shown here is derived from an EMBL/GenBank/DDBJ whole genome shotgun (WGS) entry which is preliminary data.</text>
</comment>
<evidence type="ECO:0000256" key="1">
    <source>
        <dbReference type="PROSITE-ProRule" id="PRU00023"/>
    </source>
</evidence>
<protein>
    <recommendedName>
        <fullName evidence="4">Ankyrin repeat domain-containing protein</fullName>
    </recommendedName>
</protein>
<accession>A0ABX1RQQ3</accession>
<sequence>MTEEELKQLYQYFENSEFARCWNYLQEKEDPNFIEFVKKSIVPINPDDAFPVLYNDLKDSDGVLFWIEAGESMVVRAFGLDVKEEEEEVIVSIDESKFNCYIYSEDNDSESKSKYYQFVSDENFTMDRVKYLSGNYLKATLVVQRLFVFLQQFSDWSELKSLNKDFEFWIRFNNAQQEHFCELGNYSKKTETLKITADTFVFDSLLPKEPNLELIAERIILNSLYLAAKRDDLDAIKELKEQGAPIHQKRHGLSLSRIALRENDASQVAFYLCEFESEEDQLFTLQEAVSVGDQLVIKKIVEDLHINPNQRSKRKGFSLLHIAAQSWTLDETIIIDIMGYLLSKGLQINQLNNDNETPLQLAKENDLSKVSEFLISKGAR</sequence>
<dbReference type="PROSITE" id="PS50088">
    <property type="entry name" value="ANK_REPEAT"/>
    <property type="match status" value="2"/>
</dbReference>
<dbReference type="PANTHER" id="PTHR44207">
    <property type="entry name" value="SURFACE ANTIGEN BSPA-LIKE-RELATED"/>
    <property type="match status" value="1"/>
</dbReference>
<dbReference type="SUPFAM" id="SSF48403">
    <property type="entry name" value="Ankyrin repeat"/>
    <property type="match status" value="1"/>
</dbReference>
<keyword evidence="1" id="KW-0040">ANK repeat</keyword>
<proteinExistence type="predicted"/>
<feature type="repeat" description="ANK" evidence="1">
    <location>
        <begin position="354"/>
        <end position="380"/>
    </location>
</feature>
<evidence type="ECO:0008006" key="4">
    <source>
        <dbReference type="Google" id="ProtNLM"/>
    </source>
</evidence>
<dbReference type="RefSeq" id="WP_169668794.1">
    <property type="nucleotide sequence ID" value="NZ_JABBHF010000001.1"/>
</dbReference>
<dbReference type="Gene3D" id="1.25.40.20">
    <property type="entry name" value="Ankyrin repeat-containing domain"/>
    <property type="match status" value="1"/>
</dbReference>
<gene>
    <name evidence="2" type="ORF">HHX25_00065</name>
</gene>
<dbReference type="PANTHER" id="PTHR44207:SF2">
    <property type="entry name" value="REPEAT PROTEIN, PUTATIVE-RELATED"/>
    <property type="match status" value="1"/>
</dbReference>
<keyword evidence="3" id="KW-1185">Reference proteome</keyword>
<organism evidence="2 3">
    <name type="scientific">Flavivirga algicola</name>
    <dbReference type="NCBI Taxonomy" id="2729136"/>
    <lineage>
        <taxon>Bacteria</taxon>
        <taxon>Pseudomonadati</taxon>
        <taxon>Bacteroidota</taxon>
        <taxon>Flavobacteriia</taxon>
        <taxon>Flavobacteriales</taxon>
        <taxon>Flavobacteriaceae</taxon>
        <taxon>Flavivirga</taxon>
    </lineage>
</organism>
<dbReference type="Proteomes" id="UP000746690">
    <property type="component" value="Unassembled WGS sequence"/>
</dbReference>